<feature type="transmembrane region" description="Helical" evidence="1">
    <location>
        <begin position="285"/>
        <end position="304"/>
    </location>
</feature>
<feature type="transmembrane region" description="Helical" evidence="1">
    <location>
        <begin position="231"/>
        <end position="251"/>
    </location>
</feature>
<protein>
    <submittedName>
        <fullName evidence="2">Peptidase M50</fullName>
    </submittedName>
</protein>
<dbReference type="RefSeq" id="WP_201158158.1">
    <property type="nucleotide sequence ID" value="NZ_NHSD01000302.1"/>
</dbReference>
<dbReference type="EMBL" id="NHSD01000302">
    <property type="protein sequence ID" value="MBK5928395.1"/>
    <property type="molecule type" value="Genomic_DNA"/>
</dbReference>
<dbReference type="GO" id="GO:0005737">
    <property type="term" value="C:cytoplasm"/>
    <property type="evidence" value="ECO:0007669"/>
    <property type="project" value="TreeGrafter"/>
</dbReference>
<keyword evidence="1" id="KW-1133">Transmembrane helix</keyword>
<sequence>MSDEAYLSTIWYRVARLTPRLRPHVKVSRHRYRGQSWYILYDHATGRIHRFTPAAWMLIGQFDGTRTVDAVWQGVAETHEAEAPSQDDVIQLLSRLHQNDLIQYAASPDIAELLERYNKQSRQLLKQNLTNPVSFRIPMWDPDRFLTRTLPWVRPLTGWVGLVLWALVVVAGLATAAVQWDRFTHNIGDQLLSFHNILVMAVAYPVIKAIHELAHGYIAKSRGGEIREMGIMLLVFFPVPYVDASSAGAFRSKWDRAAVAAGGIFAETFVAALAMLVWAAVEPGILSAVAWNLVIIGGISTVLFNGNPLLKFDGYYVLSDLIESPNLGPRANKYWGWLVQRHAFGARQIKPDPATAGEKAWFLVYAPASYVYRLVIMVGIALYISAHAFVLGVIVALWAIFNALVKPIAKNLRHVVTAPKLRKVRRRAVGLTFGTIAVAVGLALLLPLPLRTDAEGVVWLPDEAWVRARTSGFIADVPVPRGATVARDAPLAVLTEPSLDARLAALDWRAEEVRRRLAALSVTDRAEAEVARLQLEDAVAELARERARGDALTVRAPLSGRFEPALPPASLLGRHVTEGEVIGVVLPPRAGHVRVAVTQQDNVLVRERLTRVELKLAGYLEDRHEVRLIREVPGALDRLPAPALARAAGGRFLTDPGDPEGLRVLNPVFLYDLALPEALAGAAFGTRVTVRFDHGQEPAAAQLWRRARQLLLRHFGA</sequence>
<organism evidence="2 3">
    <name type="scientific">Rhodobaculum claviforme</name>
    <dbReference type="NCBI Taxonomy" id="1549854"/>
    <lineage>
        <taxon>Bacteria</taxon>
        <taxon>Pseudomonadati</taxon>
        <taxon>Pseudomonadota</taxon>
        <taxon>Alphaproteobacteria</taxon>
        <taxon>Rhodobacterales</taxon>
        <taxon>Paracoccaceae</taxon>
        <taxon>Rhodobaculum</taxon>
    </lineage>
</organism>
<dbReference type="Proteomes" id="UP000706333">
    <property type="component" value="Unassembled WGS sequence"/>
</dbReference>
<evidence type="ECO:0000256" key="1">
    <source>
        <dbReference type="SAM" id="Phobius"/>
    </source>
</evidence>
<dbReference type="PANTHER" id="PTHR13325">
    <property type="entry name" value="PROTEASE M50 MEMBRANE-BOUND TRANSCRIPTION FACTOR SITE 2 PROTEASE"/>
    <property type="match status" value="1"/>
</dbReference>
<dbReference type="GO" id="GO:0031293">
    <property type="term" value="P:membrane protein intracellular domain proteolysis"/>
    <property type="evidence" value="ECO:0007669"/>
    <property type="project" value="TreeGrafter"/>
</dbReference>
<dbReference type="GO" id="GO:0004222">
    <property type="term" value="F:metalloendopeptidase activity"/>
    <property type="evidence" value="ECO:0007669"/>
    <property type="project" value="InterPro"/>
</dbReference>
<name>A0A934WIM6_9RHOB</name>
<dbReference type="Gene3D" id="1.10.10.1150">
    <property type="entry name" value="Coenzyme PQQ synthesis protein D (PqqD)"/>
    <property type="match status" value="1"/>
</dbReference>
<accession>A0A934WIM6</accession>
<dbReference type="InterPro" id="IPR008792">
    <property type="entry name" value="PQQD"/>
</dbReference>
<dbReference type="InterPro" id="IPR041881">
    <property type="entry name" value="PqqD_sf"/>
</dbReference>
<keyword evidence="1" id="KW-0472">Membrane</keyword>
<dbReference type="PANTHER" id="PTHR13325:SF3">
    <property type="entry name" value="MEMBRANE-BOUND TRANSCRIPTION FACTOR SITE-2 PROTEASE"/>
    <property type="match status" value="1"/>
</dbReference>
<gene>
    <name evidence="2" type="ORF">CCR87_13815</name>
</gene>
<feature type="transmembrane region" description="Helical" evidence="1">
    <location>
        <begin position="371"/>
        <end position="404"/>
    </location>
</feature>
<dbReference type="SUPFAM" id="SSF111369">
    <property type="entry name" value="HlyD-like secretion proteins"/>
    <property type="match status" value="1"/>
</dbReference>
<dbReference type="AlphaFoldDB" id="A0A934WIM6"/>
<feature type="transmembrane region" description="Helical" evidence="1">
    <location>
        <begin position="257"/>
        <end position="278"/>
    </location>
</feature>
<keyword evidence="3" id="KW-1185">Reference proteome</keyword>
<feature type="transmembrane region" description="Helical" evidence="1">
    <location>
        <begin position="156"/>
        <end position="180"/>
    </location>
</feature>
<reference evidence="2" key="2">
    <citation type="journal article" date="2020" name="Microorganisms">
        <title>Osmotic Adaptation and Compatible Solute Biosynthesis of Phototrophic Bacteria as Revealed from Genome Analyses.</title>
        <authorList>
            <person name="Imhoff J.F."/>
            <person name="Rahn T."/>
            <person name="Kunzel S."/>
            <person name="Keller A."/>
            <person name="Neulinger S.C."/>
        </authorList>
    </citation>
    <scope>NUCLEOTIDE SEQUENCE</scope>
    <source>
        <strain evidence="2">LMG 28126</strain>
    </source>
</reference>
<feature type="transmembrane region" description="Helical" evidence="1">
    <location>
        <begin position="428"/>
        <end position="448"/>
    </location>
</feature>
<keyword evidence="1" id="KW-0812">Transmembrane</keyword>
<dbReference type="Pfam" id="PF05402">
    <property type="entry name" value="PqqD"/>
    <property type="match status" value="1"/>
</dbReference>
<dbReference type="GO" id="GO:0016020">
    <property type="term" value="C:membrane"/>
    <property type="evidence" value="ECO:0007669"/>
    <property type="project" value="InterPro"/>
</dbReference>
<evidence type="ECO:0000313" key="2">
    <source>
        <dbReference type="EMBL" id="MBK5928395.1"/>
    </source>
</evidence>
<feature type="transmembrane region" description="Helical" evidence="1">
    <location>
        <begin position="192"/>
        <end position="210"/>
    </location>
</feature>
<evidence type="ECO:0000313" key="3">
    <source>
        <dbReference type="Proteomes" id="UP000706333"/>
    </source>
</evidence>
<dbReference type="InterPro" id="IPR001193">
    <property type="entry name" value="MBTPS2"/>
</dbReference>
<proteinExistence type="predicted"/>
<reference evidence="2" key="1">
    <citation type="submission" date="2017-05" db="EMBL/GenBank/DDBJ databases">
        <authorList>
            <person name="Imhoff J.F."/>
            <person name="Rahn T."/>
            <person name="Kuenzel S."/>
            <person name="Neulinger S.C."/>
        </authorList>
    </citation>
    <scope>NUCLEOTIDE SEQUENCE</scope>
    <source>
        <strain evidence="2">LMG 28126</strain>
    </source>
</reference>
<comment type="caution">
    <text evidence="2">The sequence shown here is derived from an EMBL/GenBank/DDBJ whole genome shotgun (WGS) entry which is preliminary data.</text>
</comment>